<dbReference type="InterPro" id="IPR001810">
    <property type="entry name" value="F-box_dom"/>
</dbReference>
<keyword evidence="3" id="KW-1185">Reference proteome</keyword>
<dbReference type="InterPro" id="IPR006566">
    <property type="entry name" value="FBD"/>
</dbReference>
<dbReference type="AlphaFoldDB" id="A0AAD5D8Z7"/>
<dbReference type="SMART" id="SM00579">
    <property type="entry name" value="FBD"/>
    <property type="match status" value="2"/>
</dbReference>
<dbReference type="Pfam" id="PF00646">
    <property type="entry name" value="F-box"/>
    <property type="match status" value="2"/>
</dbReference>
<dbReference type="InterPro" id="IPR036047">
    <property type="entry name" value="F-box-like_dom_sf"/>
</dbReference>
<dbReference type="Gene3D" id="3.80.10.10">
    <property type="entry name" value="Ribonuclease Inhibitor"/>
    <property type="match status" value="2"/>
</dbReference>
<dbReference type="InterPro" id="IPR032675">
    <property type="entry name" value="LRR_dom_sf"/>
</dbReference>
<dbReference type="InterPro" id="IPR055411">
    <property type="entry name" value="LRR_FXL15/At3g58940/PEG3-like"/>
</dbReference>
<gene>
    <name evidence="2" type="ORF">M8C21_006029</name>
</gene>
<name>A0AAD5D8Z7_AMBAR</name>
<dbReference type="Pfam" id="PF08387">
    <property type="entry name" value="FBD"/>
    <property type="match status" value="1"/>
</dbReference>
<protein>
    <recommendedName>
        <fullName evidence="1">F-box domain-containing protein</fullName>
    </recommendedName>
</protein>
<reference evidence="2" key="1">
    <citation type="submission" date="2022-06" db="EMBL/GenBank/DDBJ databases">
        <title>Uncovering the hologenomic basis of an extraordinary plant invasion.</title>
        <authorList>
            <person name="Bieker V.C."/>
            <person name="Martin M.D."/>
            <person name="Gilbert T."/>
            <person name="Hodgins K."/>
            <person name="Battlay P."/>
            <person name="Petersen B."/>
            <person name="Wilson J."/>
        </authorList>
    </citation>
    <scope>NUCLEOTIDE SEQUENCE</scope>
    <source>
        <strain evidence="2">AA19_3_7</strain>
        <tissue evidence="2">Leaf</tissue>
    </source>
</reference>
<dbReference type="PROSITE" id="PS50181">
    <property type="entry name" value="FBOX"/>
    <property type="match status" value="2"/>
</dbReference>
<evidence type="ECO:0000313" key="2">
    <source>
        <dbReference type="EMBL" id="KAI7754341.1"/>
    </source>
</evidence>
<sequence>MAFQASEFAPEDIISNMPDNVVTNILHRLPLQDAVRTGILSRNWRFKWTMLSELVFGENFFAYLIEKRGEDSFAMIVSRLLLHFSGAVTKCVLCLTVLNVEDIHHLILFLSRKGIMDLTLTNWSKPTVRLPTHLFSCLDLKHLNITGCCFNPPPGFHGFPNLLSLELHDVQFGGSDLGEFLTRCPLLETLNLDYLSYTGKVKLVEIAKLENLKVLSLSLCHLETTTTIISSSNVFELLCYLPKLQELGLDFQDCNLTEGGAKKKFPTAFPYIKALKLTSIDFGNGIMLSYALEMIIHFPNLHTLEFTPLRSQIVDPVPIPVQVPIPEIEYRTMGLQRVVFTFFNGSENEIHLIKYFLARSPSLKQIVIHSDWYRSFGEHFMLAKKLLKLHRASPKKQSRLMASEFEPEDFISIMPDIVVTDILNRLPLLDVVRTSVLSRNWRFKWTLLSHLKFDEDFFVYLTNTKGVDYSFWKTISSLLLHLNGAITRFVIDLGLLDVEDIHHLIVFLSKKGIKDLTLTDRRPLGKLPTHLFSCLQLKHLNICGCGFHLPPGFHGFPNLLSLELRAVIFGGSDLGEFLTRSPLLETLNVGHLCYTGNVKLVEIAKLQNLKILFLSVSHLETTSYCNVFDNVFELVGYLPKLQDLGLDFKDYRLTAVGAKRKFPAAFPFIKALKLTTINLRNDIMLSCALEMIRHFPNVQNIEIEADMLAADPLLIQVPIPKVEYNLMKLQSVVFQYLKGSENEMCLIKYLLACSPSLSKIDVHRHCCLEPFEQLFFAKKLLKLRRASTVAEINFN</sequence>
<dbReference type="InterPro" id="IPR053772">
    <property type="entry name" value="At1g61320/At1g61330-like"/>
</dbReference>
<proteinExistence type="predicted"/>
<accession>A0AAD5D8Z7</accession>
<feature type="domain" description="F-box" evidence="1">
    <location>
        <begin position="408"/>
        <end position="461"/>
    </location>
</feature>
<organism evidence="2 3">
    <name type="scientific">Ambrosia artemisiifolia</name>
    <name type="common">Common ragweed</name>
    <dbReference type="NCBI Taxonomy" id="4212"/>
    <lineage>
        <taxon>Eukaryota</taxon>
        <taxon>Viridiplantae</taxon>
        <taxon>Streptophyta</taxon>
        <taxon>Embryophyta</taxon>
        <taxon>Tracheophyta</taxon>
        <taxon>Spermatophyta</taxon>
        <taxon>Magnoliopsida</taxon>
        <taxon>eudicotyledons</taxon>
        <taxon>Gunneridae</taxon>
        <taxon>Pentapetalae</taxon>
        <taxon>asterids</taxon>
        <taxon>campanulids</taxon>
        <taxon>Asterales</taxon>
        <taxon>Asteraceae</taxon>
        <taxon>Asteroideae</taxon>
        <taxon>Heliantheae alliance</taxon>
        <taxon>Heliantheae</taxon>
        <taxon>Ambrosia</taxon>
    </lineage>
</organism>
<dbReference type="SUPFAM" id="SSF81383">
    <property type="entry name" value="F-box domain"/>
    <property type="match status" value="2"/>
</dbReference>
<dbReference type="EMBL" id="JAMZMK010003865">
    <property type="protein sequence ID" value="KAI7754341.1"/>
    <property type="molecule type" value="Genomic_DNA"/>
</dbReference>
<comment type="caution">
    <text evidence="2">The sequence shown here is derived from an EMBL/GenBank/DDBJ whole genome shotgun (WGS) entry which is preliminary data.</text>
</comment>
<dbReference type="SMART" id="SM00256">
    <property type="entry name" value="FBOX"/>
    <property type="match status" value="2"/>
</dbReference>
<evidence type="ECO:0000259" key="1">
    <source>
        <dbReference type="PROSITE" id="PS50181"/>
    </source>
</evidence>
<dbReference type="Proteomes" id="UP001206925">
    <property type="component" value="Unassembled WGS sequence"/>
</dbReference>
<evidence type="ECO:0000313" key="3">
    <source>
        <dbReference type="Proteomes" id="UP001206925"/>
    </source>
</evidence>
<feature type="domain" description="F-box" evidence="1">
    <location>
        <begin position="11"/>
        <end position="64"/>
    </location>
</feature>
<dbReference type="PANTHER" id="PTHR34145">
    <property type="entry name" value="OS02G0105600 PROTEIN"/>
    <property type="match status" value="1"/>
</dbReference>
<dbReference type="SUPFAM" id="SSF52047">
    <property type="entry name" value="RNI-like"/>
    <property type="match status" value="2"/>
</dbReference>
<dbReference type="Pfam" id="PF24758">
    <property type="entry name" value="LRR_At5g56370"/>
    <property type="match status" value="2"/>
</dbReference>